<dbReference type="Proteomes" id="UP000411588">
    <property type="component" value="Unassembled WGS sequence"/>
</dbReference>
<dbReference type="EMBL" id="FUPS01000017">
    <property type="protein sequence ID" value="SJT13760.1"/>
    <property type="molecule type" value="Genomic_DNA"/>
</dbReference>
<dbReference type="EMBL" id="LK932516">
    <property type="protein sequence ID" value="CDS87604.1"/>
    <property type="molecule type" value="Genomic_DNA"/>
</dbReference>
<dbReference type="Proteomes" id="UP000878956">
    <property type="component" value="Unassembled WGS sequence"/>
</dbReference>
<dbReference type="GO" id="GO:0005524">
    <property type="term" value="F:ATP binding"/>
    <property type="evidence" value="ECO:0007669"/>
    <property type="project" value="UniProtKB-KW"/>
</dbReference>
<dbReference type="AlphaFoldDB" id="A0A031WJ23"/>
<evidence type="ECO:0000313" key="14">
    <source>
        <dbReference type="Proteomes" id="UP000189137"/>
    </source>
</evidence>
<dbReference type="EMBL" id="CAAJVP010000001">
    <property type="protein sequence ID" value="VHX93054.1"/>
    <property type="molecule type" value="Genomic_DNA"/>
</dbReference>
<evidence type="ECO:0000313" key="9">
    <source>
        <dbReference type="EMBL" id="HBH1543275.1"/>
    </source>
</evidence>
<evidence type="ECO:0000313" key="16">
    <source>
        <dbReference type="Proteomes" id="UP000372533"/>
    </source>
</evidence>
<dbReference type="EMBL" id="LK932360">
    <property type="protein sequence ID" value="CDS84253.1"/>
    <property type="molecule type" value="Genomic_DNA"/>
</dbReference>
<dbReference type="RefSeq" id="WP_003423753.1">
    <property type="nucleotide sequence ID" value="NZ_AP031492.1"/>
</dbReference>
<dbReference type="Proteomes" id="UP000346772">
    <property type="component" value="Unassembled WGS sequence"/>
</dbReference>
<dbReference type="EMBL" id="CAADAN010000003">
    <property type="protein sequence ID" value="VFD30911.1"/>
    <property type="molecule type" value="Genomic_DNA"/>
</dbReference>
<dbReference type="Gene3D" id="3.40.50.300">
    <property type="entry name" value="P-loop containing nucleotide triphosphate hydrolases"/>
    <property type="match status" value="1"/>
</dbReference>
<comment type="similarity">
    <text evidence="1">Belongs to the ABC transporter superfamily.</text>
</comment>
<dbReference type="Proteomes" id="UP000189137">
    <property type="component" value="Unassembled WGS sequence"/>
</dbReference>
<gene>
    <name evidence="6" type="primary">artR</name>
    <name evidence="11" type="synonym">artM_1</name>
    <name evidence="10" type="synonym">artM_2</name>
    <name evidence="8" type="ORF">BN1095_470040</name>
    <name evidence="7" type="ORF">BN1096_620123</name>
    <name evidence="6" type="ORF">BN1097_250125</name>
    <name evidence="9" type="ORF">KRM00_002800</name>
    <name evidence="13" type="ORF">SAMEA1402366_00227</name>
    <name evidence="11" type="ORF">SAMEA1402399_01316</name>
    <name evidence="12" type="ORF">SAMEA1710456_00330</name>
    <name evidence="10" type="ORF">SAMEA3375112_03794</name>
</gene>
<reference evidence="9" key="4">
    <citation type="submission" date="2021-06" db="EMBL/GenBank/DDBJ databases">
        <authorList>
            <consortium name="NCBI Pathogen Detection Project"/>
        </authorList>
    </citation>
    <scope>NUCLEOTIDE SEQUENCE</scope>
    <source>
        <strain evidence="9">HN1000</strain>
    </source>
</reference>
<evidence type="ECO:0000256" key="1">
    <source>
        <dbReference type="ARBA" id="ARBA00005417"/>
    </source>
</evidence>
<dbReference type="PATRIC" id="fig|1496.1373.peg.2158"/>
<evidence type="ECO:0000256" key="2">
    <source>
        <dbReference type="ARBA" id="ARBA00022448"/>
    </source>
</evidence>
<keyword evidence="4 8" id="KW-0067">ATP-binding</keyword>
<keyword evidence="2" id="KW-0813">Transport</keyword>
<dbReference type="PROSITE" id="PS50893">
    <property type="entry name" value="ABC_TRANSPORTER_2"/>
    <property type="match status" value="1"/>
</dbReference>
<dbReference type="EC" id="3.6.3.-" evidence="8 11"/>
<dbReference type="SMART" id="SM00382">
    <property type="entry name" value="AAA"/>
    <property type="match status" value="1"/>
</dbReference>
<sequence length="223" mass="25224">MLKIKNLNKSFKKNRVLKDISFELEEGQIGVLLGKSGAGKTTILRCINGLEEFDSGEIIIDNEVIKNKRDMAKIRGKIGMVFQNFNLFPHMTVLENIIESPVNVFKVPRKEAEERARELLRLVDLEDKLNSYPFELSGGQQQRVAIARSCALMPKVLCFDEPTSALDIDTIQRVVNIMNRLKDKGMTILIITHDVVFSNNVADKIISIKDGIVENVQIKEKIV</sequence>
<evidence type="ECO:0000313" key="13">
    <source>
        <dbReference type="EMBL" id="VHX93054.1"/>
    </source>
</evidence>
<evidence type="ECO:0000313" key="10">
    <source>
        <dbReference type="EMBL" id="SJT13760.1"/>
    </source>
</evidence>
<keyword evidence="3" id="KW-0547">Nucleotide-binding</keyword>
<evidence type="ECO:0000313" key="8">
    <source>
        <dbReference type="EMBL" id="CDT41633.1"/>
    </source>
</evidence>
<organism evidence="8">
    <name type="scientific">Clostridioides difficile</name>
    <name type="common">Peptoclostridium difficile</name>
    <dbReference type="NCBI Taxonomy" id="1496"/>
    <lineage>
        <taxon>Bacteria</taxon>
        <taxon>Bacillati</taxon>
        <taxon>Bacillota</taxon>
        <taxon>Clostridia</taxon>
        <taxon>Peptostreptococcales</taxon>
        <taxon>Peptostreptococcaceae</taxon>
        <taxon>Clostridioides</taxon>
    </lineage>
</organism>
<reference evidence="9" key="3">
    <citation type="journal article" date="2018" name="Genome Biol.">
        <title>SKESA: strategic k-mer extension for scrupulous assemblies.</title>
        <authorList>
            <person name="Souvorov A."/>
            <person name="Agarwala R."/>
            <person name="Lipman D.J."/>
        </authorList>
    </citation>
    <scope>NUCLEOTIDE SEQUENCE</scope>
    <source>
        <strain evidence="9">HN1000</strain>
    </source>
</reference>
<dbReference type="Pfam" id="PF00005">
    <property type="entry name" value="ABC_tran"/>
    <property type="match status" value="1"/>
</dbReference>
<dbReference type="PANTHER" id="PTHR43166">
    <property type="entry name" value="AMINO ACID IMPORT ATP-BINDING PROTEIN"/>
    <property type="match status" value="1"/>
</dbReference>
<dbReference type="EMBL" id="DAEPXK010000034">
    <property type="protein sequence ID" value="HBH1543275.1"/>
    <property type="molecule type" value="Genomic_DNA"/>
</dbReference>
<dbReference type="Proteomes" id="UP000372533">
    <property type="component" value="Unassembled WGS sequence"/>
</dbReference>
<dbReference type="InterPro" id="IPR030679">
    <property type="entry name" value="ABC_ATPase_HisP-typ"/>
</dbReference>
<dbReference type="GO" id="GO:0015424">
    <property type="term" value="F:ABC-type amino acid transporter activity"/>
    <property type="evidence" value="ECO:0007669"/>
    <property type="project" value="InterPro"/>
</dbReference>
<dbReference type="KEGG" id="pdf:CD630DERM_17760"/>
<dbReference type="OMA" id="AMIFQQH"/>
<evidence type="ECO:0000313" key="6">
    <source>
        <dbReference type="EMBL" id="CDS84253.1"/>
    </source>
</evidence>
<dbReference type="PIRSF" id="PIRSF039085">
    <property type="entry name" value="ABC_ATPase_HisP"/>
    <property type="match status" value="1"/>
</dbReference>
<evidence type="ECO:0000313" key="17">
    <source>
        <dbReference type="Proteomes" id="UP000411588"/>
    </source>
</evidence>
<evidence type="ECO:0000259" key="5">
    <source>
        <dbReference type="PROSITE" id="PS50893"/>
    </source>
</evidence>
<evidence type="ECO:0000256" key="3">
    <source>
        <dbReference type="ARBA" id="ARBA00022741"/>
    </source>
</evidence>
<evidence type="ECO:0000313" key="15">
    <source>
        <dbReference type="Proteomes" id="UP000346772"/>
    </source>
</evidence>
<feature type="domain" description="ABC transporter" evidence="5">
    <location>
        <begin position="2"/>
        <end position="223"/>
    </location>
</feature>
<evidence type="ECO:0000256" key="4">
    <source>
        <dbReference type="ARBA" id="ARBA00022840"/>
    </source>
</evidence>
<evidence type="ECO:0000313" key="12">
    <source>
        <dbReference type="EMBL" id="VFD52883.1"/>
    </source>
</evidence>
<dbReference type="SUPFAM" id="SSF52540">
    <property type="entry name" value="P-loop containing nucleoside triphosphate hydrolases"/>
    <property type="match status" value="1"/>
</dbReference>
<evidence type="ECO:0000313" key="11">
    <source>
        <dbReference type="EMBL" id="VFD30911.1"/>
    </source>
</evidence>
<evidence type="ECO:0000313" key="7">
    <source>
        <dbReference type="EMBL" id="CDS87604.1"/>
    </source>
</evidence>
<reference evidence="10 14" key="2">
    <citation type="submission" date="2017-02" db="EMBL/GenBank/DDBJ databases">
        <authorList>
            <consortium name="Pathogen Informatics"/>
        </authorList>
    </citation>
    <scope>NUCLEOTIDE SEQUENCE [LARGE SCALE GENOMIC DNA]</scope>
    <source>
        <strain evidence="12 15">078GUE027</strain>
        <strain evidence="11">Clo34</strain>
        <strain evidence="17">clo34</strain>
        <strain evidence="16">tl291</strain>
        <strain evidence="13">Tl291</strain>
        <strain evidence="10 14">VRECD0157</strain>
    </source>
</reference>
<reference evidence="8" key="1">
    <citation type="submission" date="2014-07" db="EMBL/GenBank/DDBJ databases">
        <authorList>
            <person name="Monot Marc"/>
        </authorList>
    </citation>
    <scope>NUCLEOTIDE SEQUENCE</scope>
    <source>
        <strain evidence="8">7032989</strain>
        <strain evidence="6">7032994</strain>
    </source>
</reference>
<dbReference type="InterPro" id="IPR050086">
    <property type="entry name" value="MetN_ABC_transporter-like"/>
</dbReference>
<proteinExistence type="inferred from homology"/>
<dbReference type="PANTHER" id="PTHR43166:SF4">
    <property type="entry name" value="PHOSPHONATES IMPORT ATP-BINDING PROTEIN PHNC"/>
    <property type="match status" value="1"/>
</dbReference>
<dbReference type="InterPro" id="IPR003439">
    <property type="entry name" value="ABC_transporter-like_ATP-bd"/>
</dbReference>
<dbReference type="EMBL" id="LK933149">
    <property type="protein sequence ID" value="CDT41633.1"/>
    <property type="molecule type" value="Genomic_DNA"/>
</dbReference>
<accession>A0A031WJ23</accession>
<protein>
    <submittedName>
        <fullName evidence="11">ABC transporter aminoacid-family ATP-binding protein</fullName>
    </submittedName>
    <submittedName>
        <fullName evidence="8">ABC-type transport system, aminoacid-family ATP-binding protein</fullName>
        <ecNumber evidence="8 11">3.6.3.-</ecNumber>
    </submittedName>
    <submittedName>
        <fullName evidence="9">Amino acid ABC transporter ATP-binding protein</fullName>
    </submittedName>
    <submittedName>
        <fullName evidence="10">Arginine transport ATP-binding protein ArtM</fullName>
    </submittedName>
    <submittedName>
        <fullName evidence="6">High affinity arginine ABC transporter (ATP-binding protein)</fullName>
    </submittedName>
</protein>
<dbReference type="EMBL" id="CAADAT010000001">
    <property type="protein sequence ID" value="VFD52883.1"/>
    <property type="molecule type" value="Genomic_DNA"/>
</dbReference>
<dbReference type="GeneID" id="66354192"/>
<name>A0A031WJ23_CLODI</name>
<keyword evidence="8" id="KW-0378">Hydrolase</keyword>
<dbReference type="InterPro" id="IPR003593">
    <property type="entry name" value="AAA+_ATPase"/>
</dbReference>
<dbReference type="InterPro" id="IPR027417">
    <property type="entry name" value="P-loop_NTPase"/>
</dbReference>
<dbReference type="GO" id="GO:0016887">
    <property type="term" value="F:ATP hydrolysis activity"/>
    <property type="evidence" value="ECO:0007669"/>
    <property type="project" value="InterPro"/>
</dbReference>